<dbReference type="GO" id="GO:0032506">
    <property type="term" value="P:cytokinetic process"/>
    <property type="evidence" value="ECO:0007669"/>
    <property type="project" value="TreeGrafter"/>
</dbReference>
<dbReference type="InterPro" id="IPR036680">
    <property type="entry name" value="SPOR-like_sf"/>
</dbReference>
<dbReference type="PANTHER" id="PTHR38687:SF1">
    <property type="entry name" value="CELL DIVISION PROTEIN DEDD"/>
    <property type="match status" value="1"/>
</dbReference>
<proteinExistence type="predicted"/>
<dbReference type="EMBL" id="AP017928">
    <property type="protein sequence ID" value="BBA36345.1"/>
    <property type="molecule type" value="Genomic_DNA"/>
</dbReference>
<keyword evidence="2" id="KW-0812">Transmembrane</keyword>
<dbReference type="Gene3D" id="3.30.70.1070">
    <property type="entry name" value="Sporulation related repeat"/>
    <property type="match status" value="1"/>
</dbReference>
<dbReference type="GO" id="GO:0042834">
    <property type="term" value="F:peptidoglycan binding"/>
    <property type="evidence" value="ECO:0007669"/>
    <property type="project" value="InterPro"/>
</dbReference>
<dbReference type="PROSITE" id="PS51724">
    <property type="entry name" value="SPOR"/>
    <property type="match status" value="1"/>
</dbReference>
<dbReference type="RefSeq" id="WP_119631534.1">
    <property type="nucleotide sequence ID" value="NZ_AP017928.1"/>
</dbReference>
<evidence type="ECO:0000313" key="5">
    <source>
        <dbReference type="Proteomes" id="UP000266313"/>
    </source>
</evidence>
<dbReference type="OrthoDB" id="8558195at2"/>
<evidence type="ECO:0000256" key="2">
    <source>
        <dbReference type="SAM" id="Phobius"/>
    </source>
</evidence>
<feature type="compositionally biased region" description="Basic and acidic residues" evidence="1">
    <location>
        <begin position="73"/>
        <end position="105"/>
    </location>
</feature>
<dbReference type="SUPFAM" id="SSF110997">
    <property type="entry name" value="Sporulation related repeat"/>
    <property type="match status" value="1"/>
</dbReference>
<dbReference type="GO" id="GO:0032153">
    <property type="term" value="C:cell division site"/>
    <property type="evidence" value="ECO:0007669"/>
    <property type="project" value="TreeGrafter"/>
</dbReference>
<protein>
    <submittedName>
        <fullName evidence="4">Conserved domain protein</fullName>
    </submittedName>
</protein>
<accession>A0A250KXJ0</accession>
<dbReference type="AlphaFoldDB" id="A0A250KXJ0"/>
<dbReference type="PANTHER" id="PTHR38687">
    <property type="entry name" value="CELL DIVISION PROTEIN DEDD-RELATED"/>
    <property type="match status" value="1"/>
</dbReference>
<feature type="region of interest" description="Disordered" evidence="1">
    <location>
        <begin position="43"/>
        <end position="105"/>
    </location>
</feature>
<feature type="transmembrane region" description="Helical" evidence="2">
    <location>
        <begin position="23"/>
        <end position="41"/>
    </location>
</feature>
<gene>
    <name evidence="4" type="ORF">sS8_4415</name>
</gene>
<organism evidence="4 5">
    <name type="scientific">Methylocaldum marinum</name>
    <dbReference type="NCBI Taxonomy" id="1432792"/>
    <lineage>
        <taxon>Bacteria</taxon>
        <taxon>Pseudomonadati</taxon>
        <taxon>Pseudomonadota</taxon>
        <taxon>Gammaproteobacteria</taxon>
        <taxon>Methylococcales</taxon>
        <taxon>Methylococcaceae</taxon>
        <taxon>Methylocaldum</taxon>
    </lineage>
</organism>
<dbReference type="InterPro" id="IPR007730">
    <property type="entry name" value="SPOR-like_dom"/>
</dbReference>
<dbReference type="GO" id="GO:0030428">
    <property type="term" value="C:cell septum"/>
    <property type="evidence" value="ECO:0007669"/>
    <property type="project" value="TreeGrafter"/>
</dbReference>
<name>A0A250KXJ0_9GAMM</name>
<evidence type="ECO:0000259" key="3">
    <source>
        <dbReference type="PROSITE" id="PS51724"/>
    </source>
</evidence>
<evidence type="ECO:0000313" key="4">
    <source>
        <dbReference type="EMBL" id="BBA36345.1"/>
    </source>
</evidence>
<feature type="domain" description="SPOR" evidence="3">
    <location>
        <begin position="137"/>
        <end position="215"/>
    </location>
</feature>
<keyword evidence="2" id="KW-1133">Transmembrane helix</keyword>
<reference evidence="4 5" key="1">
    <citation type="submission" date="2016-12" db="EMBL/GenBank/DDBJ databases">
        <title>Genome sequencing of Methylocaldum marinum.</title>
        <authorList>
            <person name="Takeuchi M."/>
            <person name="Kamagata Y."/>
            <person name="Hiraoka S."/>
            <person name="Oshima K."/>
            <person name="Hattori M."/>
            <person name="Iwasaki W."/>
        </authorList>
    </citation>
    <scope>NUCLEOTIDE SEQUENCE [LARGE SCALE GENOMIC DNA]</scope>
    <source>
        <strain evidence="4 5">S8</strain>
    </source>
</reference>
<evidence type="ECO:0000256" key="1">
    <source>
        <dbReference type="SAM" id="MobiDB-lite"/>
    </source>
</evidence>
<sequence length="217" mass="24400">MSKDYKHRIPGYRKRRLQIPKRWSLAAAGIGGTLGLAVYLFSDPDSAQSPQEPDTVAMPAPPPQAPLRTTPGSEKKSLPEQAQKPDTENKKAGDREPRPIKPREPRFTFYKILPEKEVIIPESEIKTIKREEKLGKQPASAPYLVQAGSFDNRRNAEQLKVNLAKIKIKARIEMIELDNSAWYRVNIGPYATLADADKIRAYLRTKGVDSIVQKTAK</sequence>
<dbReference type="Pfam" id="PF05036">
    <property type="entry name" value="SPOR"/>
    <property type="match status" value="1"/>
</dbReference>
<dbReference type="KEGG" id="mmai:sS8_4415"/>
<keyword evidence="2" id="KW-0472">Membrane</keyword>
<dbReference type="Proteomes" id="UP000266313">
    <property type="component" value="Chromosome"/>
</dbReference>
<keyword evidence="5" id="KW-1185">Reference proteome</keyword>
<dbReference type="InterPro" id="IPR052521">
    <property type="entry name" value="Cell_div_SPOR-domain"/>
</dbReference>